<feature type="signal peptide" evidence="1">
    <location>
        <begin position="1"/>
        <end position="20"/>
    </location>
</feature>
<keyword evidence="3" id="KW-1185">Reference proteome</keyword>
<dbReference type="AlphaFoldDB" id="A0A2N5UU22"/>
<dbReference type="InterPro" id="IPR008914">
    <property type="entry name" value="PEBP"/>
</dbReference>
<accession>A0A2N5UU22</accession>
<dbReference type="PANTHER" id="PTHR11362">
    <property type="entry name" value="PHOSPHATIDYLETHANOLAMINE-BINDING PROTEIN"/>
    <property type="match status" value="1"/>
</dbReference>
<dbReference type="SUPFAM" id="SSF49777">
    <property type="entry name" value="PEBP-like"/>
    <property type="match status" value="1"/>
</dbReference>
<sequence>MYVFALCVGVASSCFGLASSHHTFNDDAALSRFKNGFEQAGLVPDLLPAFNPQGTLNIHLSDGKVLHHPGLSILTRDIQVCPEFQLYPGRTGQLNPADTLTLMMLDPDSPTHSNPSGAKLHLLATAIALDRYPDPVENYKLVNRTRFVVDWLPPAPGPQTGIHRYAFLLYKDPYAGTFLTIDSALPENVIKQNAQGNSASRPFIDAFTLSITTFLSLLGVTCFF</sequence>
<organism evidence="2 3">
    <name type="scientific">Puccinia coronata f. sp. avenae</name>
    <dbReference type="NCBI Taxonomy" id="200324"/>
    <lineage>
        <taxon>Eukaryota</taxon>
        <taxon>Fungi</taxon>
        <taxon>Dikarya</taxon>
        <taxon>Basidiomycota</taxon>
        <taxon>Pucciniomycotina</taxon>
        <taxon>Pucciniomycetes</taxon>
        <taxon>Pucciniales</taxon>
        <taxon>Pucciniaceae</taxon>
        <taxon>Puccinia</taxon>
    </lineage>
</organism>
<protein>
    <recommendedName>
        <fullName evidence="4">Phosphatidylethanolamine-binding protein</fullName>
    </recommendedName>
</protein>
<reference evidence="2 3" key="1">
    <citation type="submission" date="2017-11" db="EMBL/GenBank/DDBJ databases">
        <title>De novo assembly and phasing of dikaryotic genomes from two isolates of Puccinia coronata f. sp. avenae, the causal agent of oat crown rust.</title>
        <authorList>
            <person name="Miller M.E."/>
            <person name="Zhang Y."/>
            <person name="Omidvar V."/>
            <person name="Sperschneider J."/>
            <person name="Schwessinger B."/>
            <person name="Raley C."/>
            <person name="Palmer J.M."/>
            <person name="Garnica D."/>
            <person name="Upadhyaya N."/>
            <person name="Rathjen J."/>
            <person name="Taylor J.M."/>
            <person name="Park R.F."/>
            <person name="Dodds P.N."/>
            <person name="Hirsch C.D."/>
            <person name="Kianian S.F."/>
            <person name="Figueroa M."/>
        </authorList>
    </citation>
    <scope>NUCLEOTIDE SEQUENCE [LARGE SCALE GENOMIC DNA]</scope>
    <source>
        <strain evidence="2">12NC29</strain>
    </source>
</reference>
<dbReference type="Proteomes" id="UP000235388">
    <property type="component" value="Unassembled WGS sequence"/>
</dbReference>
<keyword evidence="1" id="KW-0732">Signal</keyword>
<evidence type="ECO:0000313" key="2">
    <source>
        <dbReference type="EMBL" id="PLW41258.1"/>
    </source>
</evidence>
<dbReference type="STRING" id="200324.A0A2N5UU22"/>
<dbReference type="EMBL" id="PGCJ01000171">
    <property type="protein sequence ID" value="PLW41258.1"/>
    <property type="molecule type" value="Genomic_DNA"/>
</dbReference>
<dbReference type="InterPro" id="IPR035810">
    <property type="entry name" value="PEBP_euk"/>
</dbReference>
<proteinExistence type="predicted"/>
<dbReference type="InterPro" id="IPR036610">
    <property type="entry name" value="PEBP-like_sf"/>
</dbReference>
<dbReference type="PANTHER" id="PTHR11362:SF82">
    <property type="entry name" value="PHOSPHATIDYLETHANOLAMINE-BINDING PROTEIN 4"/>
    <property type="match status" value="1"/>
</dbReference>
<dbReference type="Gene3D" id="3.90.280.10">
    <property type="entry name" value="PEBP-like"/>
    <property type="match status" value="1"/>
</dbReference>
<gene>
    <name evidence="2" type="ORF">PCANC_06786</name>
</gene>
<feature type="chain" id="PRO_5014931043" description="Phosphatidylethanolamine-binding protein" evidence="1">
    <location>
        <begin position="21"/>
        <end position="224"/>
    </location>
</feature>
<evidence type="ECO:0008006" key="4">
    <source>
        <dbReference type="Google" id="ProtNLM"/>
    </source>
</evidence>
<evidence type="ECO:0000256" key="1">
    <source>
        <dbReference type="SAM" id="SignalP"/>
    </source>
</evidence>
<dbReference type="OrthoDB" id="2506647at2759"/>
<name>A0A2N5UU22_9BASI</name>
<comment type="caution">
    <text evidence="2">The sequence shown here is derived from an EMBL/GenBank/DDBJ whole genome shotgun (WGS) entry which is preliminary data.</text>
</comment>
<dbReference type="Pfam" id="PF01161">
    <property type="entry name" value="PBP"/>
    <property type="match status" value="1"/>
</dbReference>
<evidence type="ECO:0000313" key="3">
    <source>
        <dbReference type="Proteomes" id="UP000235388"/>
    </source>
</evidence>